<dbReference type="PANTHER" id="PTHR46300">
    <property type="entry name" value="P450, PUTATIVE (EUROFUNG)-RELATED-RELATED"/>
    <property type="match status" value="1"/>
</dbReference>
<dbReference type="GeneID" id="63796995"/>
<keyword evidence="5" id="KW-0472">Membrane</keyword>
<evidence type="ECO:0000256" key="2">
    <source>
        <dbReference type="ARBA" id="ARBA00022723"/>
    </source>
</evidence>
<name>A0A364L7G6_TALAM</name>
<dbReference type="AlphaFoldDB" id="A0A364L7G6"/>
<keyword evidence="7" id="KW-1185">Reference proteome</keyword>
<gene>
    <name evidence="6" type="ORF">BHQ10_007780</name>
</gene>
<evidence type="ECO:0000256" key="1">
    <source>
        <dbReference type="ARBA" id="ARBA00010617"/>
    </source>
</evidence>
<dbReference type="InterPro" id="IPR036396">
    <property type="entry name" value="Cyt_P450_sf"/>
</dbReference>
<keyword evidence="3" id="KW-0560">Oxidoreductase</keyword>
<accession>A0A364L7G6</accession>
<evidence type="ECO:0000256" key="3">
    <source>
        <dbReference type="ARBA" id="ARBA00023002"/>
    </source>
</evidence>
<dbReference type="Gene3D" id="1.10.630.10">
    <property type="entry name" value="Cytochrome P450"/>
    <property type="match status" value="1"/>
</dbReference>
<dbReference type="PANTHER" id="PTHR46300:SF9">
    <property type="entry name" value="P450, PUTATIVE-RELATED"/>
    <property type="match status" value="1"/>
</dbReference>
<evidence type="ECO:0000256" key="4">
    <source>
        <dbReference type="ARBA" id="ARBA00023004"/>
    </source>
</evidence>
<keyword evidence="5" id="KW-0812">Transmembrane</keyword>
<dbReference type="GO" id="GO:0005506">
    <property type="term" value="F:iron ion binding"/>
    <property type="evidence" value="ECO:0007669"/>
    <property type="project" value="InterPro"/>
</dbReference>
<evidence type="ECO:0000313" key="7">
    <source>
        <dbReference type="Proteomes" id="UP000249363"/>
    </source>
</evidence>
<dbReference type="RefSeq" id="XP_040736283.1">
    <property type="nucleotide sequence ID" value="XM_040880513.1"/>
</dbReference>
<keyword evidence="5" id="KW-1133">Transmembrane helix</keyword>
<proteinExistence type="inferred from homology"/>
<dbReference type="Pfam" id="PF00067">
    <property type="entry name" value="p450"/>
    <property type="match status" value="1"/>
</dbReference>
<evidence type="ECO:0008006" key="8">
    <source>
        <dbReference type="Google" id="ProtNLM"/>
    </source>
</evidence>
<organism evidence="6 7">
    <name type="scientific">Talaromyces amestolkiae</name>
    <dbReference type="NCBI Taxonomy" id="1196081"/>
    <lineage>
        <taxon>Eukaryota</taxon>
        <taxon>Fungi</taxon>
        <taxon>Dikarya</taxon>
        <taxon>Ascomycota</taxon>
        <taxon>Pezizomycotina</taxon>
        <taxon>Eurotiomycetes</taxon>
        <taxon>Eurotiomycetidae</taxon>
        <taxon>Eurotiales</taxon>
        <taxon>Trichocomaceae</taxon>
        <taxon>Talaromyces</taxon>
        <taxon>Talaromyces sect. Talaromyces</taxon>
    </lineage>
</organism>
<dbReference type="InterPro" id="IPR050364">
    <property type="entry name" value="Cytochrome_P450_fung"/>
</dbReference>
<protein>
    <recommendedName>
        <fullName evidence="8">Cytochrome P450</fullName>
    </recommendedName>
</protein>
<dbReference type="STRING" id="1196081.A0A364L7G6"/>
<keyword evidence="2" id="KW-0479">Metal-binding</keyword>
<dbReference type="GO" id="GO:0004497">
    <property type="term" value="F:monooxygenase activity"/>
    <property type="evidence" value="ECO:0007669"/>
    <property type="project" value="InterPro"/>
</dbReference>
<keyword evidence="4" id="KW-0408">Iron</keyword>
<dbReference type="GO" id="GO:0020037">
    <property type="term" value="F:heme binding"/>
    <property type="evidence" value="ECO:0007669"/>
    <property type="project" value="InterPro"/>
</dbReference>
<feature type="transmembrane region" description="Helical" evidence="5">
    <location>
        <begin position="51"/>
        <end position="75"/>
    </location>
</feature>
<dbReference type="SUPFAM" id="SSF48264">
    <property type="entry name" value="Cytochrome P450"/>
    <property type="match status" value="1"/>
</dbReference>
<dbReference type="GO" id="GO:0016705">
    <property type="term" value="F:oxidoreductase activity, acting on paired donors, with incorporation or reduction of molecular oxygen"/>
    <property type="evidence" value="ECO:0007669"/>
    <property type="project" value="InterPro"/>
</dbReference>
<dbReference type="InterPro" id="IPR001128">
    <property type="entry name" value="Cyt_P450"/>
</dbReference>
<sequence>MQVRARRDAWLATLLEEVNASIAAGKASNCVASGLLMDTEQNLTELDIRTILGGLMSGGFETMFATAIAGIAFLASPKGQEIQEKAYQDILESYGTLENAFEKAVDDEKSKYTAAFVRETLRYYPPLHLLPPRQTYQDFEWKDGIKVPKGVMVLVNCQSTNHDPATYGPDAHIFRPERWLGNEGINKIPSPHQFAFGAGSRMCTAVNFSNRLLIKQSSTKPPCLHFVDYNRDTTAQSAIPKDFEAVFEVRNQDILDACLKQSAENTRTVSNGIVR</sequence>
<dbReference type="EMBL" id="MIKG01000016">
    <property type="protein sequence ID" value="RAO71768.1"/>
    <property type="molecule type" value="Genomic_DNA"/>
</dbReference>
<evidence type="ECO:0000313" key="6">
    <source>
        <dbReference type="EMBL" id="RAO71768.1"/>
    </source>
</evidence>
<comment type="caution">
    <text evidence="6">The sequence shown here is derived from an EMBL/GenBank/DDBJ whole genome shotgun (WGS) entry which is preliminary data.</text>
</comment>
<dbReference type="Proteomes" id="UP000249363">
    <property type="component" value="Unassembled WGS sequence"/>
</dbReference>
<evidence type="ECO:0000256" key="5">
    <source>
        <dbReference type="SAM" id="Phobius"/>
    </source>
</evidence>
<dbReference type="OrthoDB" id="1055148at2759"/>
<reference evidence="6 7" key="1">
    <citation type="journal article" date="2017" name="Biotechnol. Biofuels">
        <title>Differential beta-glucosidase expression as a function of carbon source availability in Talaromyces amestolkiae: a genomic and proteomic approach.</title>
        <authorList>
            <person name="de Eugenio L.I."/>
            <person name="Mendez-Liter J.A."/>
            <person name="Nieto-Dominguez M."/>
            <person name="Alonso L."/>
            <person name="Gil-Munoz J."/>
            <person name="Barriuso J."/>
            <person name="Prieto A."/>
            <person name="Martinez M.J."/>
        </authorList>
    </citation>
    <scope>NUCLEOTIDE SEQUENCE [LARGE SCALE GENOMIC DNA]</scope>
    <source>
        <strain evidence="6 7">CIB</strain>
    </source>
</reference>
<comment type="similarity">
    <text evidence="1">Belongs to the cytochrome P450 family.</text>
</comment>